<evidence type="ECO:0000313" key="2">
    <source>
        <dbReference type="EMBL" id="KAK2974921.1"/>
    </source>
</evidence>
<dbReference type="PROSITE" id="PS50181">
    <property type="entry name" value="FBOX"/>
    <property type="match status" value="1"/>
</dbReference>
<dbReference type="SMART" id="SM00256">
    <property type="entry name" value="FBOX"/>
    <property type="match status" value="1"/>
</dbReference>
<dbReference type="Gene3D" id="1.20.1280.50">
    <property type="match status" value="1"/>
</dbReference>
<dbReference type="InterPro" id="IPR006527">
    <property type="entry name" value="F-box-assoc_dom_typ1"/>
</dbReference>
<dbReference type="PANTHER" id="PTHR31672">
    <property type="entry name" value="BNACNNG10540D PROTEIN"/>
    <property type="match status" value="1"/>
</dbReference>
<protein>
    <recommendedName>
        <fullName evidence="1">F-box domain-containing protein</fullName>
    </recommendedName>
</protein>
<name>A0AA88R9H0_9ASTE</name>
<dbReference type="Pfam" id="PF07734">
    <property type="entry name" value="FBA_1"/>
    <property type="match status" value="1"/>
</dbReference>
<proteinExistence type="predicted"/>
<organism evidence="2 3">
    <name type="scientific">Escallonia rubra</name>
    <dbReference type="NCBI Taxonomy" id="112253"/>
    <lineage>
        <taxon>Eukaryota</taxon>
        <taxon>Viridiplantae</taxon>
        <taxon>Streptophyta</taxon>
        <taxon>Embryophyta</taxon>
        <taxon>Tracheophyta</taxon>
        <taxon>Spermatophyta</taxon>
        <taxon>Magnoliopsida</taxon>
        <taxon>eudicotyledons</taxon>
        <taxon>Gunneridae</taxon>
        <taxon>Pentapetalae</taxon>
        <taxon>asterids</taxon>
        <taxon>campanulids</taxon>
        <taxon>Escalloniales</taxon>
        <taxon>Escalloniaceae</taxon>
        <taxon>Escallonia</taxon>
    </lineage>
</organism>
<evidence type="ECO:0000313" key="3">
    <source>
        <dbReference type="Proteomes" id="UP001187471"/>
    </source>
</evidence>
<keyword evidence="3" id="KW-1185">Reference proteome</keyword>
<dbReference type="AlphaFoldDB" id="A0AA88R9H0"/>
<evidence type="ECO:0000259" key="1">
    <source>
        <dbReference type="PROSITE" id="PS50181"/>
    </source>
</evidence>
<feature type="domain" description="F-box" evidence="1">
    <location>
        <begin position="1"/>
        <end position="45"/>
    </location>
</feature>
<gene>
    <name evidence="2" type="ORF">RJ640_013777</name>
</gene>
<dbReference type="EMBL" id="JAVXUO010002268">
    <property type="protein sequence ID" value="KAK2974921.1"/>
    <property type="molecule type" value="Genomic_DNA"/>
</dbReference>
<comment type="caution">
    <text evidence="2">The sequence shown here is derived from an EMBL/GenBank/DDBJ whole genome shotgun (WGS) entry which is preliminary data.</text>
</comment>
<dbReference type="InterPro" id="IPR017451">
    <property type="entry name" value="F-box-assoc_interact_dom"/>
</dbReference>
<dbReference type="PANTHER" id="PTHR31672:SF10">
    <property type="entry name" value="F-BOX DOMAIN-CONTAINING PROTEIN"/>
    <property type="match status" value="1"/>
</dbReference>
<dbReference type="NCBIfam" id="TIGR01640">
    <property type="entry name" value="F_box_assoc_1"/>
    <property type="match status" value="1"/>
</dbReference>
<accession>A0AA88R9H0</accession>
<dbReference type="SUPFAM" id="SSF81383">
    <property type="entry name" value="F-box domain"/>
    <property type="match status" value="1"/>
</dbReference>
<dbReference type="InterPro" id="IPR036047">
    <property type="entry name" value="F-box-like_dom_sf"/>
</dbReference>
<dbReference type="Pfam" id="PF12937">
    <property type="entry name" value="F-box-like"/>
    <property type="match status" value="1"/>
</dbReference>
<dbReference type="Proteomes" id="UP001187471">
    <property type="component" value="Unassembled WGS sequence"/>
</dbReference>
<dbReference type="InterPro" id="IPR050796">
    <property type="entry name" value="SCF_F-box_component"/>
</dbReference>
<dbReference type="InterPro" id="IPR001810">
    <property type="entry name" value="F-box_dom"/>
</dbReference>
<reference evidence="2" key="1">
    <citation type="submission" date="2022-12" db="EMBL/GenBank/DDBJ databases">
        <title>Draft genome assemblies for two species of Escallonia (Escalloniales).</title>
        <authorList>
            <person name="Chanderbali A."/>
            <person name="Dervinis C."/>
            <person name="Anghel I."/>
            <person name="Soltis D."/>
            <person name="Soltis P."/>
            <person name="Zapata F."/>
        </authorList>
    </citation>
    <scope>NUCLEOTIDE SEQUENCE</scope>
    <source>
        <strain evidence="2">UCBG92.1500</strain>
        <tissue evidence="2">Leaf</tissue>
    </source>
</reference>
<sequence length="411" mass="46428">MASGSLPTDLLSNILLRLPLETLITVTAVCKLWYSLIHDSTFITLHLNSTNPCGNSNGNFLIMSPSCEQICSLRCGKTLAELSHFRIPFGGSSSCFRIVGGLNGLLCITEAFGRNFGRTIFLWNPSIRKFKTLESSCFTDDLLDSRTRVVLGFAFDQGSNDYKIVRIMYFLDGSSNYLGETPPVAEVYSLRLDSWRTIGDDVPFLASDKFSKAIFHGAIHWLASESQEVRAEVIMSFRTGDEAFQEILMPNCDPHGFGIDRCNIQLEVLKESLSLFVCFPHCYQETNRCHVWVMSEYGLVDSWTKLYDVVPQDGMLRSLGFSKNDELLVNRMNELAFYDLDTSSYTYLSRASCYSMDAVTYRESLVLLEAGTSILKLKYLYGRTNKELSASRTKTKPFISLTALMRAWKRD</sequence>